<name>A0ABU1Y0I0_9GAMM</name>
<accession>A0ABU1Y0I0</accession>
<feature type="signal peptide" evidence="1">
    <location>
        <begin position="1"/>
        <end position="19"/>
    </location>
</feature>
<sequence length="170" mass="18007">MSSALLPCVVLASAAQAEAARCLALTATQTIYAGDIVFAVDNAMAAPDSDAMVVLLGDIVIGFYRLDYPTATFGKQGVDRRTATLRAFALDVAWQGRGLGLPTLAACCADLTQRHPERVLLALNVHAANTIAVQLYRRAGFVDSGERMRGGRGGPQYLMLRALGVGQWAP</sequence>
<organism evidence="3 4">
    <name type="scientific">Luteimonas terrae</name>
    <dbReference type="NCBI Taxonomy" id="1530191"/>
    <lineage>
        <taxon>Bacteria</taxon>
        <taxon>Pseudomonadati</taxon>
        <taxon>Pseudomonadota</taxon>
        <taxon>Gammaproteobacteria</taxon>
        <taxon>Lysobacterales</taxon>
        <taxon>Lysobacteraceae</taxon>
        <taxon>Luteimonas</taxon>
    </lineage>
</organism>
<proteinExistence type="predicted"/>
<evidence type="ECO:0000256" key="1">
    <source>
        <dbReference type="SAM" id="SignalP"/>
    </source>
</evidence>
<evidence type="ECO:0000259" key="2">
    <source>
        <dbReference type="PROSITE" id="PS51186"/>
    </source>
</evidence>
<dbReference type="Gene3D" id="3.40.630.30">
    <property type="match status" value="1"/>
</dbReference>
<dbReference type="PROSITE" id="PS51186">
    <property type="entry name" value="GNAT"/>
    <property type="match status" value="1"/>
</dbReference>
<evidence type="ECO:0000313" key="4">
    <source>
        <dbReference type="Proteomes" id="UP001256588"/>
    </source>
</evidence>
<feature type="domain" description="N-acetyltransferase" evidence="2">
    <location>
        <begin position="9"/>
        <end position="164"/>
    </location>
</feature>
<comment type="caution">
    <text evidence="3">The sequence shown here is derived from an EMBL/GenBank/DDBJ whole genome shotgun (WGS) entry which is preliminary data.</text>
</comment>
<evidence type="ECO:0000313" key="3">
    <source>
        <dbReference type="EMBL" id="MDR7194530.1"/>
    </source>
</evidence>
<dbReference type="InterPro" id="IPR016181">
    <property type="entry name" value="Acyl_CoA_acyltransferase"/>
</dbReference>
<keyword evidence="1" id="KW-0732">Signal</keyword>
<dbReference type="InterPro" id="IPR000182">
    <property type="entry name" value="GNAT_dom"/>
</dbReference>
<dbReference type="SUPFAM" id="SSF55729">
    <property type="entry name" value="Acyl-CoA N-acyltransferases (Nat)"/>
    <property type="match status" value="1"/>
</dbReference>
<gene>
    <name evidence="3" type="ORF">J2W68_003278</name>
</gene>
<dbReference type="EMBL" id="JAVDWO010000016">
    <property type="protein sequence ID" value="MDR7194530.1"/>
    <property type="molecule type" value="Genomic_DNA"/>
</dbReference>
<reference evidence="3 4" key="1">
    <citation type="submission" date="2023-07" db="EMBL/GenBank/DDBJ databases">
        <title>Sorghum-associated microbial communities from plants grown in Nebraska, USA.</title>
        <authorList>
            <person name="Schachtman D."/>
        </authorList>
    </citation>
    <scope>NUCLEOTIDE SEQUENCE [LARGE SCALE GENOMIC DNA]</scope>
    <source>
        <strain evidence="3 4">4099</strain>
    </source>
</reference>
<dbReference type="Proteomes" id="UP001256588">
    <property type="component" value="Unassembled WGS sequence"/>
</dbReference>
<dbReference type="Pfam" id="PF00583">
    <property type="entry name" value="Acetyltransf_1"/>
    <property type="match status" value="1"/>
</dbReference>
<feature type="chain" id="PRO_5045135071" evidence="1">
    <location>
        <begin position="20"/>
        <end position="170"/>
    </location>
</feature>
<dbReference type="RefSeq" id="WP_310237951.1">
    <property type="nucleotide sequence ID" value="NZ_JAVDWO010000016.1"/>
</dbReference>
<keyword evidence="4" id="KW-1185">Reference proteome</keyword>
<protein>
    <submittedName>
        <fullName evidence="3">Ribosomal protein S18 acetylase RimI-like enzyme</fullName>
    </submittedName>
</protein>